<dbReference type="GeneID" id="36832961"/>
<dbReference type="AlphaFoldDB" id="A0A2U9IGU8"/>
<evidence type="ECO:0000313" key="3">
    <source>
        <dbReference type="Proteomes" id="UP000248044"/>
    </source>
</evidence>
<dbReference type="RefSeq" id="WP_110271152.1">
    <property type="nucleotide sequence ID" value="NZ_CP029289.2"/>
</dbReference>
<dbReference type="Proteomes" id="UP000248044">
    <property type="component" value="Chromosome"/>
</dbReference>
<reference evidence="2 3" key="1">
    <citation type="submission" date="2018-05" db="EMBL/GenBank/DDBJ databases">
        <title>Complete Genome Sequences of Extremely Thermoacidophilic, Metal-Mobilizing Type-Strain Members of the Archaeal Family Sulfolobaceae: Acidianus brierleyi DSM-1651T, Acidianus sulfidivorans DSM-18786T, Metallosphaera hakonensis DSM-7519T, and Metallosphaera prunae DSM-10039T.</title>
        <authorList>
            <person name="Counts J.A."/>
            <person name="Kelly R.M."/>
        </authorList>
    </citation>
    <scope>NUCLEOTIDE SEQUENCE [LARGE SCALE GENOMIC DNA]</scope>
    <source>
        <strain evidence="2 3">DSM 1651</strain>
    </source>
</reference>
<keyword evidence="1" id="KW-1133">Transmembrane helix</keyword>
<name>A0A2U9IGU8_9CREN</name>
<sequence length="67" mass="7418">MVSKIFIIGIVIILIGLFLFFVSPSILIHSELGKEFKQNILQFQHGTLAEIGPSTAFFVPYNSTAGY</sequence>
<proteinExistence type="predicted"/>
<accession>A0A2U9IGU8</accession>
<keyword evidence="1" id="KW-0812">Transmembrane</keyword>
<evidence type="ECO:0000256" key="1">
    <source>
        <dbReference type="SAM" id="Phobius"/>
    </source>
</evidence>
<keyword evidence="3" id="KW-1185">Reference proteome</keyword>
<feature type="transmembrane region" description="Helical" evidence="1">
    <location>
        <begin position="6"/>
        <end position="28"/>
    </location>
</feature>
<keyword evidence="1" id="KW-0472">Membrane</keyword>
<evidence type="ECO:0000313" key="2">
    <source>
        <dbReference type="EMBL" id="AWR95271.1"/>
    </source>
</evidence>
<dbReference type="KEGG" id="abri:DFR85_12355"/>
<organism evidence="2 3">
    <name type="scientific">Acidianus brierleyi</name>
    <dbReference type="NCBI Taxonomy" id="41673"/>
    <lineage>
        <taxon>Archaea</taxon>
        <taxon>Thermoproteota</taxon>
        <taxon>Thermoprotei</taxon>
        <taxon>Sulfolobales</taxon>
        <taxon>Sulfolobaceae</taxon>
        <taxon>Acidianus</taxon>
    </lineage>
</organism>
<dbReference type="EMBL" id="CP029289">
    <property type="protein sequence ID" value="AWR95271.1"/>
    <property type="molecule type" value="Genomic_DNA"/>
</dbReference>
<protein>
    <submittedName>
        <fullName evidence="2">Uncharacterized protein</fullName>
    </submittedName>
</protein>
<gene>
    <name evidence="2" type="ORF">DFR85_12355</name>
</gene>